<evidence type="ECO:0000256" key="1">
    <source>
        <dbReference type="SAM" id="MobiDB-lite"/>
    </source>
</evidence>
<feature type="region of interest" description="Disordered" evidence="1">
    <location>
        <begin position="237"/>
        <end position="260"/>
    </location>
</feature>
<evidence type="ECO:0000313" key="2">
    <source>
        <dbReference type="EMBL" id="OWZ06124.1"/>
    </source>
</evidence>
<dbReference type="EMBL" id="NBNE01004102">
    <property type="protein sequence ID" value="OWZ06124.1"/>
    <property type="molecule type" value="Genomic_DNA"/>
</dbReference>
<feature type="region of interest" description="Disordered" evidence="1">
    <location>
        <begin position="166"/>
        <end position="222"/>
    </location>
</feature>
<accession>A0A225VLZ9</accession>
<dbReference type="OrthoDB" id="126220at2759"/>
<evidence type="ECO:0000313" key="3">
    <source>
        <dbReference type="Proteomes" id="UP000198211"/>
    </source>
</evidence>
<protein>
    <submittedName>
        <fullName evidence="2">Uncharacterized protein</fullName>
    </submittedName>
</protein>
<gene>
    <name evidence="2" type="ORF">PHMEG_00021669</name>
</gene>
<comment type="caution">
    <text evidence="2">The sequence shown here is derived from an EMBL/GenBank/DDBJ whole genome shotgun (WGS) entry which is preliminary data.</text>
</comment>
<reference evidence="3" key="1">
    <citation type="submission" date="2017-03" db="EMBL/GenBank/DDBJ databases">
        <title>Phytopthora megakarya and P. palmivora, two closely related causual agents of cacao black pod achieved similar genome size and gene model numbers by different mechanisms.</title>
        <authorList>
            <person name="Ali S."/>
            <person name="Shao J."/>
            <person name="Larry D.J."/>
            <person name="Kronmiller B."/>
            <person name="Shen D."/>
            <person name="Strem M.D."/>
            <person name="Melnick R.L."/>
            <person name="Guiltinan M.J."/>
            <person name="Tyler B.M."/>
            <person name="Meinhardt L.W."/>
            <person name="Bailey B.A."/>
        </authorList>
    </citation>
    <scope>NUCLEOTIDE SEQUENCE [LARGE SCALE GENOMIC DNA]</scope>
    <source>
        <strain evidence="3">zdho120</strain>
    </source>
</reference>
<name>A0A225VLZ9_9STRA</name>
<sequence length="287" mass="33308">MNTPRDTYAQTLREWPLHDCSGFEAPLSPDEMREWFRRWRSTRGKPVTATIAVTQRSLDAAWTSFVRRWNAEGAQRFMVTIAGREETHQRHALGELAARVCALSWDEDRPCCYVHHLEGCTGCRRFGMPRPGDAEWAQIVIEYPMIEEETRWIGLYRRSLYEARRGSLPRPEDVPAPTELTHTPQRAPGRLRGGWSGAPSCHPADQPTVPGTGDGSGYSRRSDERCDHWVSHRGQEWPPRCGEHYHRDQQEGPDRRAGTEREWTMAHRLERLEHRVDQLEHENQVLR</sequence>
<dbReference type="Proteomes" id="UP000198211">
    <property type="component" value="Unassembled WGS sequence"/>
</dbReference>
<organism evidence="2 3">
    <name type="scientific">Phytophthora megakarya</name>
    <dbReference type="NCBI Taxonomy" id="4795"/>
    <lineage>
        <taxon>Eukaryota</taxon>
        <taxon>Sar</taxon>
        <taxon>Stramenopiles</taxon>
        <taxon>Oomycota</taxon>
        <taxon>Peronosporomycetes</taxon>
        <taxon>Peronosporales</taxon>
        <taxon>Peronosporaceae</taxon>
        <taxon>Phytophthora</taxon>
    </lineage>
</organism>
<proteinExistence type="predicted"/>
<dbReference type="AlphaFoldDB" id="A0A225VLZ9"/>
<keyword evidence="3" id="KW-1185">Reference proteome</keyword>